<organism evidence="16 17">
    <name type="scientific">Streptomyces luteolifulvus</name>
    <dbReference type="NCBI Taxonomy" id="2615112"/>
    <lineage>
        <taxon>Bacteria</taxon>
        <taxon>Bacillati</taxon>
        <taxon>Actinomycetota</taxon>
        <taxon>Actinomycetes</taxon>
        <taxon>Kitasatosporales</taxon>
        <taxon>Streptomycetaceae</taxon>
        <taxon>Streptomyces</taxon>
    </lineage>
</organism>
<keyword evidence="8" id="KW-0521">NADP</keyword>
<gene>
    <name evidence="16" type="ORF">F7R91_37670</name>
</gene>
<evidence type="ECO:0000256" key="10">
    <source>
        <dbReference type="ARBA" id="ARBA00023033"/>
    </source>
</evidence>
<evidence type="ECO:0000256" key="2">
    <source>
        <dbReference type="ARBA" id="ARBA00004924"/>
    </source>
</evidence>
<dbReference type="Pfam" id="PF13434">
    <property type="entry name" value="Lys_Orn_oxgnase"/>
    <property type="match status" value="1"/>
</dbReference>
<dbReference type="EMBL" id="VZRB01000048">
    <property type="protein sequence ID" value="KAB1140009.1"/>
    <property type="molecule type" value="Genomic_DNA"/>
</dbReference>
<evidence type="ECO:0000256" key="4">
    <source>
        <dbReference type="ARBA" id="ARBA00013076"/>
    </source>
</evidence>
<dbReference type="Gene3D" id="3.50.50.60">
    <property type="entry name" value="FAD/NAD(P)-binding domain"/>
    <property type="match status" value="1"/>
</dbReference>
<dbReference type="InterPro" id="IPR025700">
    <property type="entry name" value="Lys/Orn_oxygenase"/>
</dbReference>
<dbReference type="InterPro" id="IPR036188">
    <property type="entry name" value="FAD/NAD-bd_sf"/>
</dbReference>
<dbReference type="PANTHER" id="PTHR42802:SF1">
    <property type="entry name" value="L-ORNITHINE N(5)-MONOOXYGENASE"/>
    <property type="match status" value="1"/>
</dbReference>
<evidence type="ECO:0000256" key="6">
    <source>
        <dbReference type="ARBA" id="ARBA00022630"/>
    </source>
</evidence>
<evidence type="ECO:0000256" key="3">
    <source>
        <dbReference type="ARBA" id="ARBA00007588"/>
    </source>
</evidence>
<evidence type="ECO:0000256" key="15">
    <source>
        <dbReference type="ARBA" id="ARBA00048407"/>
    </source>
</evidence>
<name>A0A6H9UQX2_9ACTN</name>
<evidence type="ECO:0000256" key="11">
    <source>
        <dbReference type="ARBA" id="ARBA00029939"/>
    </source>
</evidence>
<evidence type="ECO:0000313" key="17">
    <source>
        <dbReference type="Proteomes" id="UP000442707"/>
    </source>
</evidence>
<dbReference type="PRINTS" id="PR00368">
    <property type="entry name" value="FADPNR"/>
</dbReference>
<dbReference type="Proteomes" id="UP000442707">
    <property type="component" value="Unassembled WGS sequence"/>
</dbReference>
<keyword evidence="9" id="KW-0560">Oxidoreductase</keyword>
<keyword evidence="6" id="KW-0285">Flavoprotein</keyword>
<dbReference type="EC" id="1.14.13.59" evidence="4"/>
<keyword evidence="17" id="KW-1185">Reference proteome</keyword>
<dbReference type="AlphaFoldDB" id="A0A6H9UQX2"/>
<dbReference type="PANTHER" id="PTHR42802">
    <property type="entry name" value="MONOOXYGENASE"/>
    <property type="match status" value="1"/>
</dbReference>
<dbReference type="GO" id="GO:0047091">
    <property type="term" value="F:L-lysine 6-monooxygenase (NADPH) activity"/>
    <property type="evidence" value="ECO:0007669"/>
    <property type="project" value="UniProtKB-EC"/>
</dbReference>
<protein>
    <recommendedName>
        <fullName evidence="5">L-lysine N6-monooxygenase MbtG</fullName>
        <ecNumber evidence="4">1.14.13.59</ecNumber>
    </recommendedName>
    <alternativeName>
        <fullName evidence="14">Lysine 6-N-hydroxylase</fullName>
    </alternativeName>
    <alternativeName>
        <fullName evidence="13">Lysine N6-hydroxylase</fullName>
    </alternativeName>
    <alternativeName>
        <fullName evidence="11">Lysine-N-oxygenase</fullName>
    </alternativeName>
    <alternativeName>
        <fullName evidence="12">Mycobactin synthase protein G</fullName>
    </alternativeName>
</protein>
<proteinExistence type="inferred from homology"/>
<evidence type="ECO:0000256" key="13">
    <source>
        <dbReference type="ARBA" id="ARBA00032493"/>
    </source>
</evidence>
<evidence type="ECO:0000256" key="12">
    <source>
        <dbReference type="ARBA" id="ARBA00031158"/>
    </source>
</evidence>
<evidence type="ECO:0000256" key="7">
    <source>
        <dbReference type="ARBA" id="ARBA00022827"/>
    </source>
</evidence>
<comment type="caution">
    <text evidence="16">The sequence shown here is derived from an EMBL/GenBank/DDBJ whole genome shotgun (WGS) entry which is preliminary data.</text>
</comment>
<dbReference type="SUPFAM" id="SSF51905">
    <property type="entry name" value="FAD/NAD(P)-binding domain"/>
    <property type="match status" value="2"/>
</dbReference>
<evidence type="ECO:0000256" key="5">
    <source>
        <dbReference type="ARBA" id="ARBA00016406"/>
    </source>
</evidence>
<accession>A0A6H9UQX2</accession>
<sequence>MNERCGMPDFDLIGIGTGPANLSLAALSHPLPEIRTRFLDAKPEFRWHPGLMLPDSQLTVTYFRDLVTLVDPRSKFSFLNFLVESGRAFRFLEANGLSCSRREFEQYYQWAAAQLPSLRWGRRVESVSLAEDGFQVTSEGGDTSTARNLVLGSGSEPRLPAFAKPFEGERVVHSSNLTVTRPEWKGLRVLVVGAGQSGAEVVNHILSDENRLPSSLTWTSSRIGFQPLDDSPFTNEWFSSNFAGYFNGLPATRRAEIIREQHDAGGDGITDELLGSVYRRLYHLDHVLRSELRHRLLACRRAVGLEQNGSEIVVDLHDVNRGDVERLPVDLVIFCTGYHSPIPEYLKPIQDQLSIENGRFGVRPDYSLEFDGPQDLRIYVQGFAESTHGINDTLLSLASWRSARIVNSVLGREAYRVADGATTVVWQ</sequence>
<keyword evidence="10 16" id="KW-0503">Monooxygenase</keyword>
<comment type="cofactor">
    <cofactor evidence="1">
        <name>FAD</name>
        <dbReference type="ChEBI" id="CHEBI:57692"/>
    </cofactor>
</comment>
<reference evidence="16 17" key="1">
    <citation type="submission" date="2019-09" db="EMBL/GenBank/DDBJ databases">
        <title>Screening of Novel Bioactive Compounds from Soil-Associated.</title>
        <authorList>
            <person name="Zhao S."/>
        </authorList>
    </citation>
    <scope>NUCLEOTIDE SEQUENCE [LARGE SCALE GENOMIC DNA]</scope>
    <source>
        <strain evidence="16 17">HIT-DPA4</strain>
    </source>
</reference>
<evidence type="ECO:0000256" key="8">
    <source>
        <dbReference type="ARBA" id="ARBA00022857"/>
    </source>
</evidence>
<comment type="pathway">
    <text evidence="2">Siderophore biosynthesis.</text>
</comment>
<comment type="similarity">
    <text evidence="3">Belongs to the lysine N(6)-hydroxylase/L-ornithine N(5)-oxygenase family.</text>
</comment>
<evidence type="ECO:0000256" key="9">
    <source>
        <dbReference type="ARBA" id="ARBA00023002"/>
    </source>
</evidence>
<keyword evidence="7" id="KW-0274">FAD</keyword>
<evidence type="ECO:0000313" key="16">
    <source>
        <dbReference type="EMBL" id="KAB1140009.1"/>
    </source>
</evidence>
<evidence type="ECO:0000256" key="1">
    <source>
        <dbReference type="ARBA" id="ARBA00001974"/>
    </source>
</evidence>
<evidence type="ECO:0000256" key="14">
    <source>
        <dbReference type="ARBA" id="ARBA00032738"/>
    </source>
</evidence>
<comment type="catalytic activity">
    <reaction evidence="15">
        <text>L-lysine + NADPH + O2 = N(6)-hydroxy-L-lysine + NADP(+) + H2O</text>
        <dbReference type="Rhea" id="RHEA:23228"/>
        <dbReference type="ChEBI" id="CHEBI:15377"/>
        <dbReference type="ChEBI" id="CHEBI:15379"/>
        <dbReference type="ChEBI" id="CHEBI:32551"/>
        <dbReference type="ChEBI" id="CHEBI:57783"/>
        <dbReference type="ChEBI" id="CHEBI:57820"/>
        <dbReference type="ChEBI" id="CHEBI:58349"/>
        <dbReference type="EC" id="1.14.13.59"/>
    </reaction>
</comment>